<evidence type="ECO:0000313" key="9">
    <source>
        <dbReference type="EMBL" id="MDQ7877425.1"/>
    </source>
</evidence>
<keyword evidence="2" id="KW-0813">Transport</keyword>
<dbReference type="PROSITE" id="PS50850">
    <property type="entry name" value="MFS"/>
    <property type="match status" value="1"/>
</dbReference>
<dbReference type="Pfam" id="PF07690">
    <property type="entry name" value="MFS_1"/>
    <property type="match status" value="1"/>
</dbReference>
<dbReference type="EMBL" id="JAVFWO010000002">
    <property type="protein sequence ID" value="MDQ7877425.1"/>
    <property type="molecule type" value="Genomic_DNA"/>
</dbReference>
<feature type="transmembrane region" description="Helical" evidence="7">
    <location>
        <begin position="238"/>
        <end position="255"/>
    </location>
</feature>
<keyword evidence="3" id="KW-1003">Cell membrane</keyword>
<organism evidence="9 10">
    <name type="scientific">Microbacterium psychrotolerans</name>
    <dbReference type="NCBI Taxonomy" id="3068321"/>
    <lineage>
        <taxon>Bacteria</taxon>
        <taxon>Bacillati</taxon>
        <taxon>Actinomycetota</taxon>
        <taxon>Actinomycetes</taxon>
        <taxon>Micrococcales</taxon>
        <taxon>Microbacteriaceae</taxon>
        <taxon>Microbacterium</taxon>
    </lineage>
</organism>
<dbReference type="SUPFAM" id="SSF103473">
    <property type="entry name" value="MFS general substrate transporter"/>
    <property type="match status" value="1"/>
</dbReference>
<keyword evidence="4 7" id="KW-0812">Transmembrane</keyword>
<feature type="transmembrane region" description="Helical" evidence="7">
    <location>
        <begin position="262"/>
        <end position="283"/>
    </location>
</feature>
<feature type="transmembrane region" description="Helical" evidence="7">
    <location>
        <begin position="30"/>
        <end position="51"/>
    </location>
</feature>
<sequence>MTIVLFLFFAAAAAPSPLLPLLLRKWQFEPWLLTFAFAVYALAILVALLVVGRLSDHVGRGPVILVATALELAAMILFLVADNIWVFVVARTLQGLATGAATGAISAAIADFAGERRVRLTSTLGSVGPLAGLATGAVFAGAIAEYSAEPKPVIFATLAFLFAIGLAGVAMVRESSSRRQGAARSLIPRVAVPPAARRAFWKAVPVAASVWMAGGFYLSVVGEIARDLFGISDEWDTSLLIAGLSAIGAVTVVLSQPLHARTGATIGVLLIGLGMLTGIVAIHTASAPLLIIGTVVSGAGFGMAFAGAVGIVIPHAHAHERGELFSAIYVVNYLAFGVPAIAAGLLITPLGLSTAVLLYAAAVVTVALGGVVAQSLPARGPRRIPRRAPHASRKRQDS</sequence>
<dbReference type="InterPro" id="IPR020846">
    <property type="entry name" value="MFS_dom"/>
</dbReference>
<feature type="transmembrane region" description="Helical" evidence="7">
    <location>
        <begin position="324"/>
        <end position="350"/>
    </location>
</feature>
<feature type="transmembrane region" description="Helical" evidence="7">
    <location>
        <begin position="126"/>
        <end position="147"/>
    </location>
</feature>
<evidence type="ECO:0000256" key="3">
    <source>
        <dbReference type="ARBA" id="ARBA00022475"/>
    </source>
</evidence>
<feature type="transmembrane region" description="Helical" evidence="7">
    <location>
        <begin position="199"/>
        <end position="218"/>
    </location>
</feature>
<dbReference type="Proteomes" id="UP001235133">
    <property type="component" value="Unassembled WGS sequence"/>
</dbReference>
<proteinExistence type="predicted"/>
<protein>
    <submittedName>
        <fullName evidence="9">MFS transporter</fullName>
    </submittedName>
</protein>
<gene>
    <name evidence="9" type="ORF">Q9R08_05485</name>
</gene>
<feature type="transmembrane region" description="Helical" evidence="7">
    <location>
        <begin position="289"/>
        <end position="312"/>
    </location>
</feature>
<feature type="transmembrane region" description="Helical" evidence="7">
    <location>
        <begin position="356"/>
        <end position="377"/>
    </location>
</feature>
<reference evidence="9 10" key="1">
    <citation type="submission" date="2023-08" db="EMBL/GenBank/DDBJ databases">
        <title>Microbacterium psychrotolerans sp. nov., a psychrotolerant bacterium isolated from soil in Heilongjiang Province, China.</title>
        <authorList>
            <person name="An P."/>
            <person name="Zhao D."/>
            <person name="Xiang H."/>
        </authorList>
    </citation>
    <scope>NUCLEOTIDE SEQUENCE [LARGE SCALE GENOMIC DNA]</scope>
    <source>
        <strain evidence="9 10">QXD-8</strain>
    </source>
</reference>
<evidence type="ECO:0000256" key="7">
    <source>
        <dbReference type="SAM" id="Phobius"/>
    </source>
</evidence>
<evidence type="ECO:0000256" key="4">
    <source>
        <dbReference type="ARBA" id="ARBA00022692"/>
    </source>
</evidence>
<comment type="caution">
    <text evidence="9">The sequence shown here is derived from an EMBL/GenBank/DDBJ whole genome shotgun (WGS) entry which is preliminary data.</text>
</comment>
<dbReference type="InterPro" id="IPR050171">
    <property type="entry name" value="MFS_Transporters"/>
</dbReference>
<keyword evidence="5 7" id="KW-1133">Transmembrane helix</keyword>
<evidence type="ECO:0000256" key="2">
    <source>
        <dbReference type="ARBA" id="ARBA00022448"/>
    </source>
</evidence>
<evidence type="ECO:0000256" key="6">
    <source>
        <dbReference type="ARBA" id="ARBA00023136"/>
    </source>
</evidence>
<comment type="subcellular location">
    <subcellularLocation>
        <location evidence="1">Cell membrane</location>
        <topology evidence="1">Multi-pass membrane protein</topology>
    </subcellularLocation>
</comment>
<feature type="domain" description="Major facilitator superfamily (MFS) profile" evidence="8">
    <location>
        <begin position="1"/>
        <end position="398"/>
    </location>
</feature>
<dbReference type="Gene3D" id="1.20.1250.20">
    <property type="entry name" value="MFS general substrate transporter like domains"/>
    <property type="match status" value="1"/>
</dbReference>
<accession>A0ABU0Z061</accession>
<keyword evidence="6 7" id="KW-0472">Membrane</keyword>
<evidence type="ECO:0000256" key="1">
    <source>
        <dbReference type="ARBA" id="ARBA00004651"/>
    </source>
</evidence>
<evidence type="ECO:0000313" key="10">
    <source>
        <dbReference type="Proteomes" id="UP001235133"/>
    </source>
</evidence>
<dbReference type="PANTHER" id="PTHR23517:SF13">
    <property type="entry name" value="MAJOR FACILITATOR SUPERFAMILY MFS_1"/>
    <property type="match status" value="1"/>
</dbReference>
<dbReference type="InterPro" id="IPR036259">
    <property type="entry name" value="MFS_trans_sf"/>
</dbReference>
<dbReference type="RefSeq" id="WP_308866865.1">
    <property type="nucleotide sequence ID" value="NZ_JAVFWO010000002.1"/>
</dbReference>
<feature type="transmembrane region" description="Helical" evidence="7">
    <location>
        <begin position="153"/>
        <end position="172"/>
    </location>
</feature>
<dbReference type="InterPro" id="IPR011701">
    <property type="entry name" value="MFS"/>
</dbReference>
<evidence type="ECO:0000259" key="8">
    <source>
        <dbReference type="PROSITE" id="PS50850"/>
    </source>
</evidence>
<name>A0ABU0Z061_9MICO</name>
<dbReference type="PANTHER" id="PTHR23517">
    <property type="entry name" value="RESISTANCE PROTEIN MDTM, PUTATIVE-RELATED-RELATED"/>
    <property type="match status" value="1"/>
</dbReference>
<keyword evidence="10" id="KW-1185">Reference proteome</keyword>
<feature type="transmembrane region" description="Helical" evidence="7">
    <location>
        <begin position="63"/>
        <end position="81"/>
    </location>
</feature>
<evidence type="ECO:0000256" key="5">
    <source>
        <dbReference type="ARBA" id="ARBA00022989"/>
    </source>
</evidence>